<dbReference type="RefSeq" id="WP_130392265.1">
    <property type="nucleotide sequence ID" value="NZ_SGXM01000004.1"/>
</dbReference>
<keyword evidence="2" id="KW-1185">Reference proteome</keyword>
<name>A0A4Q7RSF7_9BURK</name>
<comment type="caution">
    <text evidence="1">The sequence shown here is derived from an EMBL/GenBank/DDBJ whole genome shotgun (WGS) entry which is preliminary data.</text>
</comment>
<evidence type="ECO:0000313" key="2">
    <source>
        <dbReference type="Proteomes" id="UP000291078"/>
    </source>
</evidence>
<organism evidence="1 2">
    <name type="scientific">Cupriavidus agavae</name>
    <dbReference type="NCBI Taxonomy" id="1001822"/>
    <lineage>
        <taxon>Bacteria</taxon>
        <taxon>Pseudomonadati</taxon>
        <taxon>Pseudomonadota</taxon>
        <taxon>Betaproteobacteria</taxon>
        <taxon>Burkholderiales</taxon>
        <taxon>Burkholderiaceae</taxon>
        <taxon>Cupriavidus</taxon>
    </lineage>
</organism>
<dbReference type="EMBL" id="SGXM01000004">
    <property type="protein sequence ID" value="RZT36621.1"/>
    <property type="molecule type" value="Genomic_DNA"/>
</dbReference>
<protein>
    <submittedName>
        <fullName evidence="1">Uncharacterized protein</fullName>
    </submittedName>
</protein>
<sequence>MTRTIKNKAELKAMIRAEQEKLPVCKGTCFGDVCWHAPDDSGCNWQLSKMEGENSSACLEAIGAHVSKLQAEFNIPEEAQRG</sequence>
<dbReference type="OrthoDB" id="8966228at2"/>
<accession>A0A4Q7RSF7</accession>
<gene>
    <name evidence="1" type="ORF">EV147_3282</name>
</gene>
<reference evidence="1 2" key="1">
    <citation type="journal article" date="2015" name="Stand. Genomic Sci.">
        <title>Genomic Encyclopedia of Bacterial and Archaeal Type Strains, Phase III: the genomes of soil and plant-associated and newly described type strains.</title>
        <authorList>
            <person name="Whitman W.B."/>
            <person name="Woyke T."/>
            <person name="Klenk H.P."/>
            <person name="Zhou Y."/>
            <person name="Lilburn T.G."/>
            <person name="Beck B.J."/>
            <person name="De Vos P."/>
            <person name="Vandamme P."/>
            <person name="Eisen J.A."/>
            <person name="Garrity G."/>
            <person name="Hugenholtz P."/>
            <person name="Kyrpides N.C."/>
        </authorList>
    </citation>
    <scope>NUCLEOTIDE SEQUENCE [LARGE SCALE GENOMIC DNA]</scope>
    <source>
        <strain evidence="1 2">ASC-9842</strain>
    </source>
</reference>
<proteinExistence type="predicted"/>
<dbReference type="AlphaFoldDB" id="A0A4Q7RSF7"/>
<evidence type="ECO:0000313" key="1">
    <source>
        <dbReference type="EMBL" id="RZT36621.1"/>
    </source>
</evidence>
<dbReference type="Proteomes" id="UP000291078">
    <property type="component" value="Unassembled WGS sequence"/>
</dbReference>